<name>A0A4U0XKJ1_9PEZI</name>
<dbReference type="InterPro" id="IPR057326">
    <property type="entry name" value="KR_dom"/>
</dbReference>
<dbReference type="GO" id="GO:0016491">
    <property type="term" value="F:oxidoreductase activity"/>
    <property type="evidence" value="ECO:0007669"/>
    <property type="project" value="UniProtKB-KW"/>
</dbReference>
<keyword evidence="3" id="KW-0472">Membrane</keyword>
<dbReference type="InterPro" id="IPR002347">
    <property type="entry name" value="SDR_fam"/>
</dbReference>
<accession>A0A4U0XKJ1</accession>
<reference evidence="5 6" key="1">
    <citation type="submission" date="2017-03" db="EMBL/GenBank/DDBJ databases">
        <title>Genomes of endolithic fungi from Antarctica.</title>
        <authorList>
            <person name="Coleine C."/>
            <person name="Masonjones S."/>
            <person name="Stajich J.E."/>
        </authorList>
    </citation>
    <scope>NUCLEOTIDE SEQUENCE [LARGE SCALE GENOMIC DNA]</scope>
    <source>
        <strain evidence="5 6">CCFEE 5184</strain>
    </source>
</reference>
<feature type="transmembrane region" description="Helical" evidence="3">
    <location>
        <begin position="39"/>
        <end position="65"/>
    </location>
</feature>
<keyword evidence="6" id="KW-1185">Reference proteome</keyword>
<evidence type="ECO:0000256" key="2">
    <source>
        <dbReference type="ARBA" id="ARBA00023002"/>
    </source>
</evidence>
<dbReference type="Proteomes" id="UP000309340">
    <property type="component" value="Unassembled WGS sequence"/>
</dbReference>
<organism evidence="5 6">
    <name type="scientific">Friedmanniomyces simplex</name>
    <dbReference type="NCBI Taxonomy" id="329884"/>
    <lineage>
        <taxon>Eukaryota</taxon>
        <taxon>Fungi</taxon>
        <taxon>Dikarya</taxon>
        <taxon>Ascomycota</taxon>
        <taxon>Pezizomycotina</taxon>
        <taxon>Dothideomycetes</taxon>
        <taxon>Dothideomycetidae</taxon>
        <taxon>Mycosphaerellales</taxon>
        <taxon>Teratosphaeriaceae</taxon>
        <taxon>Friedmanniomyces</taxon>
    </lineage>
</organism>
<keyword evidence="1" id="KW-0521">NADP</keyword>
<dbReference type="STRING" id="329884.A0A4U0XKJ1"/>
<proteinExistence type="predicted"/>
<dbReference type="AlphaFoldDB" id="A0A4U0XKJ1"/>
<dbReference type="SMART" id="SM00822">
    <property type="entry name" value="PKS_KR"/>
    <property type="match status" value="1"/>
</dbReference>
<comment type="caution">
    <text evidence="5">The sequence shown here is derived from an EMBL/GenBank/DDBJ whole genome shotgun (WGS) entry which is preliminary data.</text>
</comment>
<dbReference type="EMBL" id="NAJQ01000130">
    <property type="protein sequence ID" value="TKA77732.1"/>
    <property type="molecule type" value="Genomic_DNA"/>
</dbReference>
<dbReference type="Gene3D" id="3.40.50.720">
    <property type="entry name" value="NAD(P)-binding Rossmann-like Domain"/>
    <property type="match status" value="1"/>
</dbReference>
<dbReference type="InterPro" id="IPR020904">
    <property type="entry name" value="Sc_DH/Rdtase_CS"/>
</dbReference>
<evidence type="ECO:0000313" key="6">
    <source>
        <dbReference type="Proteomes" id="UP000309340"/>
    </source>
</evidence>
<dbReference type="InterPro" id="IPR036291">
    <property type="entry name" value="NAD(P)-bd_dom_sf"/>
</dbReference>
<sequence>MDADDLDYLEKRALSYSPQDSRQQRPQPRQHHSQGLFGISLYGVIILCFLLFAGLLFYGIVHGFWHLESEGRADKMHIKDRTFVISGGASGLGLATVRDLHAQGGYIAILDLNAENGNKVVSELGDRTAFFEVDVSSPPSVSSAVSALVAWTKQTSKLIGGVIPAAGVGFPGKLIDRHNEPIPLENLELVLNINLRGVLDLIRLCLPHMTTTTPTEPDGERGVIIMVSSSAAFDGQPGQVAYAASKGAVRSMTLVLARDLAQYGIRAVSIAPSYFESGMTAAMSQKVRKSLEGVFEFPRRPGKGEDFARMVRQCVENPMLNGECIRLDGATRMPSRL</sequence>
<keyword evidence="3" id="KW-1133">Transmembrane helix</keyword>
<keyword evidence="2" id="KW-0560">Oxidoreductase</keyword>
<evidence type="ECO:0000256" key="1">
    <source>
        <dbReference type="ARBA" id="ARBA00022857"/>
    </source>
</evidence>
<evidence type="ECO:0000256" key="3">
    <source>
        <dbReference type="SAM" id="Phobius"/>
    </source>
</evidence>
<dbReference type="Pfam" id="PF00106">
    <property type="entry name" value="adh_short"/>
    <property type="match status" value="1"/>
</dbReference>
<evidence type="ECO:0000313" key="5">
    <source>
        <dbReference type="EMBL" id="TKA77732.1"/>
    </source>
</evidence>
<dbReference type="PANTHER" id="PTHR43658">
    <property type="entry name" value="SHORT-CHAIN DEHYDROGENASE/REDUCTASE"/>
    <property type="match status" value="1"/>
</dbReference>
<feature type="domain" description="Ketoreductase" evidence="4">
    <location>
        <begin position="81"/>
        <end position="274"/>
    </location>
</feature>
<gene>
    <name evidence="5" type="ORF">B0A55_04170</name>
</gene>
<evidence type="ECO:0000259" key="4">
    <source>
        <dbReference type="SMART" id="SM00822"/>
    </source>
</evidence>
<dbReference type="PRINTS" id="PR00081">
    <property type="entry name" value="GDHRDH"/>
</dbReference>
<dbReference type="OrthoDB" id="3819888at2759"/>
<keyword evidence="3" id="KW-0812">Transmembrane</keyword>
<dbReference type="SUPFAM" id="SSF51735">
    <property type="entry name" value="NAD(P)-binding Rossmann-fold domains"/>
    <property type="match status" value="1"/>
</dbReference>
<dbReference type="PROSITE" id="PS00061">
    <property type="entry name" value="ADH_SHORT"/>
    <property type="match status" value="1"/>
</dbReference>
<protein>
    <recommendedName>
        <fullName evidence="4">Ketoreductase domain-containing protein</fullName>
    </recommendedName>
</protein>
<dbReference type="PANTHER" id="PTHR43658:SF8">
    <property type="entry name" value="17-BETA-HYDROXYSTEROID DEHYDROGENASE 14-RELATED"/>
    <property type="match status" value="1"/>
</dbReference>